<name>A0A7H8ND80_9ACTN</name>
<dbReference type="RefSeq" id="WP_176164040.1">
    <property type="nucleotide sequence ID" value="NZ_CP054929.1"/>
</dbReference>
<feature type="region of interest" description="Disordered" evidence="1">
    <location>
        <begin position="170"/>
        <end position="199"/>
    </location>
</feature>
<evidence type="ECO:0000313" key="2">
    <source>
        <dbReference type="EMBL" id="QKW52336.1"/>
    </source>
</evidence>
<feature type="compositionally biased region" description="Low complexity" evidence="1">
    <location>
        <begin position="182"/>
        <end position="199"/>
    </location>
</feature>
<reference evidence="2 3" key="1">
    <citation type="submission" date="2020-06" db="EMBL/GenBank/DDBJ databases">
        <title>Genome mining for natural products.</title>
        <authorList>
            <person name="Zhang B."/>
            <person name="Shi J."/>
            <person name="Ge H."/>
        </authorList>
    </citation>
    <scope>NUCLEOTIDE SEQUENCE [LARGE SCALE GENOMIC DNA]</scope>
    <source>
        <strain evidence="2 3">NA00687</strain>
    </source>
</reference>
<evidence type="ECO:0000256" key="1">
    <source>
        <dbReference type="SAM" id="MobiDB-lite"/>
    </source>
</evidence>
<dbReference type="Proteomes" id="UP000509303">
    <property type="component" value="Chromosome"/>
</dbReference>
<evidence type="ECO:0000313" key="3">
    <source>
        <dbReference type="Proteomes" id="UP000509303"/>
    </source>
</evidence>
<accession>A0A7H8ND80</accession>
<protein>
    <submittedName>
        <fullName evidence="2">HEXXH motif domain-containing protein</fullName>
    </submittedName>
</protein>
<dbReference type="InterPro" id="IPR026337">
    <property type="entry name" value="AKG_HExxH"/>
</dbReference>
<feature type="compositionally biased region" description="Pro residues" evidence="1">
    <location>
        <begin position="101"/>
        <end position="115"/>
    </location>
</feature>
<gene>
    <name evidence="2" type="ORF">HUT08_25510</name>
</gene>
<dbReference type="AlphaFoldDB" id="A0A7H8ND80"/>
<dbReference type="NCBIfam" id="TIGR04267">
    <property type="entry name" value="mod_HExxH"/>
    <property type="match status" value="1"/>
</dbReference>
<dbReference type="EMBL" id="CP054929">
    <property type="protein sequence ID" value="QKW52336.1"/>
    <property type="molecule type" value="Genomic_DNA"/>
</dbReference>
<keyword evidence="3" id="KW-1185">Reference proteome</keyword>
<proteinExistence type="predicted"/>
<sequence length="507" mass="53405">MNEPVPAWMLRELGRADGGARTLGTLIDGQHARRLLLLRLLLDAVRTAPAAVLPPAAAALAHEHWTLLEDVDRAAPEAARASLYYPLAGPWAERCVRGLTGPPPPSPEAQPPPPAGAGRPGQPAVAADLAHLGGFAVAAAARGGRTFRTRLAVRAGQVTLPALGALRVRPAAPSAAPPRGAPPAAGRRGAPAPHAARPGPYTAAGNTVCVQGADGVLTVSGVGIAPAVLRPDGNGGWRSDDPRWRPVHALADGPVRVLLDDADPYRAVDDEARQHGLFAFGTLTAGQRERWRATWRAALPLLTLTGQRPLVDAGLLGCVIPMTRPPGAARRAEGAAHSSGTRREAFGAVLASAPSGPATLAATLVHELHHAKLSAVSDLTPLHTAGSPRRYWAPWRPDARPFDGLLQGAYAHLALADYWQRVALAPVDAELRDLAWAEHARCREQVGAILPTLSGSRQLTSAGRVLLAELVALHTRMKGTPPPARYLARAAAYVETARLTWRRQHTR</sequence>
<feature type="region of interest" description="Disordered" evidence="1">
    <location>
        <begin position="96"/>
        <end position="123"/>
    </location>
</feature>
<organism evidence="2 3">
    <name type="scientific">Streptomyces buecherae</name>
    <dbReference type="NCBI Taxonomy" id="2763006"/>
    <lineage>
        <taxon>Bacteria</taxon>
        <taxon>Bacillati</taxon>
        <taxon>Actinomycetota</taxon>
        <taxon>Actinomycetes</taxon>
        <taxon>Kitasatosporales</taxon>
        <taxon>Streptomycetaceae</taxon>
        <taxon>Streptomyces</taxon>
    </lineage>
</organism>